<dbReference type="PROSITE" id="PS00640">
    <property type="entry name" value="THIOL_PROTEASE_ASN"/>
    <property type="match status" value="1"/>
</dbReference>
<dbReference type="GeneID" id="25728719"/>
<accession>A0A0D2M5H3</accession>
<dbReference type="EMBL" id="KK102970">
    <property type="protein sequence ID" value="KIY96506.1"/>
    <property type="molecule type" value="Genomic_DNA"/>
</dbReference>
<feature type="region of interest" description="Disordered" evidence="6">
    <location>
        <begin position="75"/>
        <end position="107"/>
    </location>
</feature>
<dbReference type="SUPFAM" id="SSF54001">
    <property type="entry name" value="Cysteine proteinases"/>
    <property type="match status" value="1"/>
</dbReference>
<evidence type="ECO:0000256" key="1">
    <source>
        <dbReference type="ARBA" id="ARBA00004613"/>
    </source>
</evidence>
<dbReference type="Gene3D" id="2.40.50.170">
    <property type="entry name" value="Cysteine proteinases. Chain C"/>
    <property type="match status" value="1"/>
</dbReference>
<proteinExistence type="inferred from homology"/>
<dbReference type="GO" id="GO:0005576">
    <property type="term" value="C:extracellular region"/>
    <property type="evidence" value="ECO:0007669"/>
    <property type="project" value="UniProtKB-SubCell"/>
</dbReference>
<dbReference type="STRING" id="145388.A0A0D2M5H3"/>
<dbReference type="GO" id="GO:0008234">
    <property type="term" value="F:cysteine-type peptidase activity"/>
    <property type="evidence" value="ECO:0007669"/>
    <property type="project" value="UniProtKB-KW"/>
</dbReference>
<sequence>MEAGLYQQVVGYGVAGSDPAGEDAPDDEDDKELLKTRAYWIVKNSWGGGWGDKGYIKIRIGRGKAGLCGIASQPSYPLKTGPNPPPAPKPKPGPGPKPGPKPGPPKPVECDSNNECPAETTCCCVANIAGFCFGWGCCPMPKATCCDDGEHCCPNDLPVCDTANGRCLPPSFAAGAAGAVRSVPWATKTPAVRKTAAFYGKGRFAKGRQGAKFIGEQAGGLPVAAS</sequence>
<comment type="similarity">
    <text evidence="2">Belongs to the granulin family.</text>
</comment>
<comment type="subcellular location">
    <subcellularLocation>
        <location evidence="1">Secreted</location>
    </subcellularLocation>
</comment>
<evidence type="ECO:0000313" key="9">
    <source>
        <dbReference type="Proteomes" id="UP000054498"/>
    </source>
</evidence>
<organism evidence="8 9">
    <name type="scientific">Monoraphidium neglectum</name>
    <dbReference type="NCBI Taxonomy" id="145388"/>
    <lineage>
        <taxon>Eukaryota</taxon>
        <taxon>Viridiplantae</taxon>
        <taxon>Chlorophyta</taxon>
        <taxon>core chlorophytes</taxon>
        <taxon>Chlorophyceae</taxon>
        <taxon>CS clade</taxon>
        <taxon>Sphaeropleales</taxon>
        <taxon>Selenastraceae</taxon>
        <taxon>Monoraphidium</taxon>
    </lineage>
</organism>
<dbReference type="InterPro" id="IPR038765">
    <property type="entry name" value="Papain-like_cys_pep_sf"/>
</dbReference>
<dbReference type="SMART" id="SM00277">
    <property type="entry name" value="GRAN"/>
    <property type="match status" value="1"/>
</dbReference>
<feature type="domain" description="Granulins" evidence="7">
    <location>
        <begin position="110"/>
        <end position="167"/>
    </location>
</feature>
<evidence type="ECO:0000313" key="8">
    <source>
        <dbReference type="EMBL" id="KIY96506.1"/>
    </source>
</evidence>
<feature type="compositionally biased region" description="Pro residues" evidence="6">
    <location>
        <begin position="82"/>
        <end position="107"/>
    </location>
</feature>
<dbReference type="InterPro" id="IPR000118">
    <property type="entry name" value="Granulin"/>
</dbReference>
<dbReference type="PANTHER" id="PTHR12274">
    <property type="entry name" value="GRANULIN"/>
    <property type="match status" value="1"/>
</dbReference>
<dbReference type="Gene3D" id="2.10.25.160">
    <property type="entry name" value="Granulin"/>
    <property type="match status" value="1"/>
</dbReference>
<keyword evidence="4" id="KW-0378">Hydrolase</keyword>
<dbReference type="KEGG" id="mng:MNEG_11455"/>
<dbReference type="InterPro" id="IPR039036">
    <property type="entry name" value="Granulin_fam"/>
</dbReference>
<dbReference type="RefSeq" id="XP_013895526.1">
    <property type="nucleotide sequence ID" value="XM_014040072.1"/>
</dbReference>
<gene>
    <name evidence="8" type="ORF">MNEG_11455</name>
</gene>
<dbReference type="Proteomes" id="UP000054498">
    <property type="component" value="Unassembled WGS sequence"/>
</dbReference>
<dbReference type="SUPFAM" id="SSF57277">
    <property type="entry name" value="Granulin repeat"/>
    <property type="match status" value="1"/>
</dbReference>
<keyword evidence="4" id="KW-0645">Protease</keyword>
<evidence type="ECO:0000256" key="4">
    <source>
        <dbReference type="ARBA" id="ARBA00022807"/>
    </source>
</evidence>
<evidence type="ECO:0000256" key="2">
    <source>
        <dbReference type="ARBA" id="ARBA00010093"/>
    </source>
</evidence>
<dbReference type="Pfam" id="PF00112">
    <property type="entry name" value="Peptidase_C1"/>
    <property type="match status" value="1"/>
</dbReference>
<dbReference type="AlphaFoldDB" id="A0A0D2M5H3"/>
<dbReference type="InterPro" id="IPR000668">
    <property type="entry name" value="Peptidase_C1A_C"/>
</dbReference>
<dbReference type="PANTHER" id="PTHR12274:SF3">
    <property type="entry name" value="PROGRANULIN"/>
    <property type="match status" value="1"/>
</dbReference>
<dbReference type="InterPro" id="IPR025661">
    <property type="entry name" value="Pept_asp_AS"/>
</dbReference>
<evidence type="ECO:0000256" key="5">
    <source>
        <dbReference type="ARBA" id="ARBA00023157"/>
    </source>
</evidence>
<name>A0A0D2M5H3_9CHLO</name>
<evidence type="ECO:0000256" key="3">
    <source>
        <dbReference type="ARBA" id="ARBA00022525"/>
    </source>
</evidence>
<keyword evidence="3" id="KW-0964">Secreted</keyword>
<dbReference type="GO" id="GO:0006508">
    <property type="term" value="P:proteolysis"/>
    <property type="evidence" value="ECO:0007669"/>
    <property type="project" value="InterPro"/>
</dbReference>
<evidence type="ECO:0000259" key="7">
    <source>
        <dbReference type="SMART" id="SM00277"/>
    </source>
</evidence>
<dbReference type="OrthoDB" id="10253408at2759"/>
<reference evidence="8 9" key="1">
    <citation type="journal article" date="2013" name="BMC Genomics">
        <title>Reconstruction of the lipid metabolism for the microalga Monoraphidium neglectum from its genome sequence reveals characteristics suitable for biofuel production.</title>
        <authorList>
            <person name="Bogen C."/>
            <person name="Al-Dilaimi A."/>
            <person name="Albersmeier A."/>
            <person name="Wichmann J."/>
            <person name="Grundmann M."/>
            <person name="Rupp O."/>
            <person name="Lauersen K.J."/>
            <person name="Blifernez-Klassen O."/>
            <person name="Kalinowski J."/>
            <person name="Goesmann A."/>
            <person name="Mussgnug J.H."/>
            <person name="Kruse O."/>
        </authorList>
    </citation>
    <scope>NUCLEOTIDE SEQUENCE [LARGE SCALE GENOMIC DNA]</scope>
    <source>
        <strain evidence="8 9">SAG 48.87</strain>
    </source>
</reference>
<protein>
    <recommendedName>
        <fullName evidence="7">Granulins domain-containing protein</fullName>
    </recommendedName>
</protein>
<dbReference type="InterPro" id="IPR037277">
    <property type="entry name" value="Granulin_sf"/>
</dbReference>
<keyword evidence="4" id="KW-0788">Thiol protease</keyword>
<evidence type="ECO:0000256" key="6">
    <source>
        <dbReference type="SAM" id="MobiDB-lite"/>
    </source>
</evidence>
<keyword evidence="5" id="KW-1015">Disulfide bond</keyword>
<dbReference type="Pfam" id="PF00396">
    <property type="entry name" value="Granulin"/>
    <property type="match status" value="1"/>
</dbReference>
<keyword evidence="9" id="KW-1185">Reference proteome</keyword>